<dbReference type="Gene3D" id="3.40.1190.10">
    <property type="entry name" value="Mur-like, catalytic domain"/>
    <property type="match status" value="2"/>
</dbReference>
<reference evidence="6" key="1">
    <citation type="journal article" date="2018" name="Proc. Natl. Acad. Sci. U.S.A.">
        <title>Linking secondary metabolites to gene clusters through genome sequencing of six diverse Aspergillus species.</title>
        <authorList>
            <person name="Kaerboelling I."/>
            <person name="Vesth T.C."/>
            <person name="Frisvad J.C."/>
            <person name="Nybo J.L."/>
            <person name="Theobald S."/>
            <person name="Kuo A."/>
            <person name="Bowyer P."/>
            <person name="Matsuda Y."/>
            <person name="Mondo S."/>
            <person name="Lyhne E.K."/>
            <person name="Kogle M.E."/>
            <person name="Clum A."/>
            <person name="Lipzen A."/>
            <person name="Salamov A."/>
            <person name="Ngan C.Y."/>
            <person name="Daum C."/>
            <person name="Chiniquy J."/>
            <person name="Barry K."/>
            <person name="LaButti K."/>
            <person name="Haridas S."/>
            <person name="Simmons B.A."/>
            <person name="Magnuson J.K."/>
            <person name="Mortensen U.H."/>
            <person name="Larsen T.O."/>
            <person name="Grigoriev I.V."/>
            <person name="Baker S.E."/>
            <person name="Andersen M.R."/>
        </authorList>
    </citation>
    <scope>NUCLEOTIDE SEQUENCE [LARGE SCALE GENOMIC DNA]</scope>
    <source>
        <strain evidence="6">IBT 16806</strain>
    </source>
</reference>
<dbReference type="SUPFAM" id="SSF53623">
    <property type="entry name" value="MurD-like peptide ligases, catalytic domain"/>
    <property type="match status" value="1"/>
</dbReference>
<keyword evidence="6" id="KW-1185">Reference proteome</keyword>
<evidence type="ECO:0000256" key="2">
    <source>
        <dbReference type="ARBA" id="ARBA00022598"/>
    </source>
</evidence>
<comment type="caution">
    <text evidence="5">The sequence shown here is derived from an EMBL/GenBank/DDBJ whole genome shotgun (WGS) entry which is preliminary data.</text>
</comment>
<accession>A0A2I1CF98</accession>
<gene>
    <name evidence="5" type="ORF">P174DRAFT_457081</name>
</gene>
<dbReference type="GO" id="GO:0005524">
    <property type="term" value="F:ATP binding"/>
    <property type="evidence" value="ECO:0007669"/>
    <property type="project" value="UniProtKB-KW"/>
</dbReference>
<dbReference type="PANTHER" id="PTHR11136:SF5">
    <property type="entry name" value="FOLYLPOLYGLUTAMATE SYNTHASE, MITOCHONDRIAL"/>
    <property type="match status" value="1"/>
</dbReference>
<dbReference type="VEuPathDB" id="FungiDB:P174DRAFT_457081"/>
<comment type="similarity">
    <text evidence="1">Belongs to the folylpolyglutamate synthase family.</text>
</comment>
<dbReference type="GO" id="GO:0004326">
    <property type="term" value="F:tetrahydrofolylpolyglutamate synthase activity"/>
    <property type="evidence" value="ECO:0007669"/>
    <property type="project" value="InterPro"/>
</dbReference>
<dbReference type="STRING" id="1392255.A0A2I1CF98"/>
<dbReference type="GeneID" id="36536821"/>
<sequence>MDQPLACHMPAKMTDRGVKATLSGYAIINQSLTTLVSTIQDTTTVNGNSLKGVPSLIRMKEWLQSLGHLDNAVNRLNVIHVSGIKGKGSTYAFTHSFLHAHSVRTGFPKKIGLYTGLHLQCFLTLLAFHTFIKEEVDAAIFEVHHGGEYDAINIIQNPVITGIMSLGMDHHKAGIFKLGAPAFSVTQDPGPAEVIQKHALDKGITLTFMSVNECLPTDGRVLTLELTKVDADIYHGVQSFRLTGRFKIIDEGKNVNNEQKCRALIFSHLNKVKPGHVIFTTYQEKDGEPIGKWNTSPCYRELIHGWWNTQPFEAIVAYTQMIWSAVFALMAVIMQRDLYG</sequence>
<dbReference type="GO" id="GO:0005829">
    <property type="term" value="C:cytosol"/>
    <property type="evidence" value="ECO:0007669"/>
    <property type="project" value="TreeGrafter"/>
</dbReference>
<evidence type="ECO:0000313" key="5">
    <source>
        <dbReference type="EMBL" id="PKX96268.1"/>
    </source>
</evidence>
<dbReference type="InterPro" id="IPR001645">
    <property type="entry name" value="Folylpolyglutamate_synth"/>
</dbReference>
<organism evidence="5 6">
    <name type="scientific">Aspergillus novofumigatus (strain IBT 16806)</name>
    <dbReference type="NCBI Taxonomy" id="1392255"/>
    <lineage>
        <taxon>Eukaryota</taxon>
        <taxon>Fungi</taxon>
        <taxon>Dikarya</taxon>
        <taxon>Ascomycota</taxon>
        <taxon>Pezizomycotina</taxon>
        <taxon>Eurotiomycetes</taxon>
        <taxon>Eurotiomycetidae</taxon>
        <taxon>Eurotiales</taxon>
        <taxon>Aspergillaceae</taxon>
        <taxon>Aspergillus</taxon>
        <taxon>Aspergillus subgen. Fumigati</taxon>
    </lineage>
</organism>
<dbReference type="EMBL" id="MSZS01000002">
    <property type="protein sequence ID" value="PKX96268.1"/>
    <property type="molecule type" value="Genomic_DNA"/>
</dbReference>
<dbReference type="Proteomes" id="UP000234474">
    <property type="component" value="Unassembled WGS sequence"/>
</dbReference>
<evidence type="ECO:0000313" key="6">
    <source>
        <dbReference type="Proteomes" id="UP000234474"/>
    </source>
</evidence>
<keyword evidence="2 5" id="KW-0436">Ligase</keyword>
<dbReference type="AlphaFoldDB" id="A0A2I1CF98"/>
<dbReference type="InterPro" id="IPR036565">
    <property type="entry name" value="Mur-like_cat_sf"/>
</dbReference>
<protein>
    <submittedName>
        <fullName evidence="5">Mur ligase</fullName>
    </submittedName>
</protein>
<dbReference type="GO" id="GO:0005739">
    <property type="term" value="C:mitochondrion"/>
    <property type="evidence" value="ECO:0007669"/>
    <property type="project" value="TreeGrafter"/>
</dbReference>
<evidence type="ECO:0000256" key="3">
    <source>
        <dbReference type="ARBA" id="ARBA00022741"/>
    </source>
</evidence>
<dbReference type="PANTHER" id="PTHR11136">
    <property type="entry name" value="FOLYLPOLYGLUTAMATE SYNTHASE-RELATED"/>
    <property type="match status" value="1"/>
</dbReference>
<keyword evidence="4" id="KW-0067">ATP-binding</keyword>
<evidence type="ECO:0000256" key="4">
    <source>
        <dbReference type="ARBA" id="ARBA00022840"/>
    </source>
</evidence>
<keyword evidence="3" id="KW-0547">Nucleotide-binding</keyword>
<dbReference type="RefSeq" id="XP_024684863.1">
    <property type="nucleotide sequence ID" value="XM_024829495.1"/>
</dbReference>
<proteinExistence type="inferred from homology"/>
<name>A0A2I1CF98_ASPN1</name>
<dbReference type="OrthoDB" id="5212574at2759"/>
<evidence type="ECO:0000256" key="1">
    <source>
        <dbReference type="ARBA" id="ARBA00008276"/>
    </source>
</evidence>